<protein>
    <submittedName>
        <fullName evidence="3">Uncharacterized protein</fullName>
    </submittedName>
</protein>
<reference evidence="3" key="1">
    <citation type="submission" date="2019-12" db="EMBL/GenBank/DDBJ databases">
        <title>Genome sequencing and annotation of Brassica cretica.</title>
        <authorList>
            <person name="Studholme D.J."/>
            <person name="Sarris P.F."/>
        </authorList>
    </citation>
    <scope>NUCLEOTIDE SEQUENCE</scope>
    <source>
        <strain evidence="3">PFS-001/15</strain>
        <tissue evidence="3">Leaf</tissue>
    </source>
</reference>
<organism evidence="3 4">
    <name type="scientific">Brassica cretica</name>
    <name type="common">Mustard</name>
    <dbReference type="NCBI Taxonomy" id="69181"/>
    <lineage>
        <taxon>Eukaryota</taxon>
        <taxon>Viridiplantae</taxon>
        <taxon>Streptophyta</taxon>
        <taxon>Embryophyta</taxon>
        <taxon>Tracheophyta</taxon>
        <taxon>Spermatophyta</taxon>
        <taxon>Magnoliopsida</taxon>
        <taxon>eudicotyledons</taxon>
        <taxon>Gunneridae</taxon>
        <taxon>Pentapetalae</taxon>
        <taxon>rosids</taxon>
        <taxon>malvids</taxon>
        <taxon>Brassicales</taxon>
        <taxon>Brassicaceae</taxon>
        <taxon>Brassiceae</taxon>
        <taxon>Brassica</taxon>
    </lineage>
</organism>
<evidence type="ECO:0000313" key="4">
    <source>
        <dbReference type="Proteomes" id="UP000712281"/>
    </source>
</evidence>
<dbReference type="InterPro" id="IPR006461">
    <property type="entry name" value="PLAC_motif_containing"/>
</dbReference>
<dbReference type="NCBIfam" id="TIGR01571">
    <property type="entry name" value="A_thal_Cys_rich"/>
    <property type="match status" value="1"/>
</dbReference>
<gene>
    <name evidence="3" type="ORF">F2Q68_00006828</name>
</gene>
<dbReference type="PANTHER" id="PTHR15907">
    <property type="entry name" value="DUF614 FAMILY PROTEIN-RELATED"/>
    <property type="match status" value="1"/>
</dbReference>
<sequence length="149" mass="16674">MVRPGLDQPNQAHPQGDGNNKAHIQPNIPTGIPVDNQTQNRWNSDLFDCMNDSENACAIGGVLYGAIFLTLFPSVYSSLFRAKIRNKYGLPDAPAPDWLTHLFCEPCALCQEYRELKHRGFDPKIGWAMNVQAQQQEMMAPPTGQRMMG</sequence>
<feature type="region of interest" description="Disordered" evidence="1">
    <location>
        <begin position="1"/>
        <end position="36"/>
    </location>
</feature>
<evidence type="ECO:0000313" key="3">
    <source>
        <dbReference type="EMBL" id="KAF2579627.1"/>
    </source>
</evidence>
<keyword evidence="2" id="KW-1133">Transmembrane helix</keyword>
<comment type="caution">
    <text evidence="3">The sequence shown here is derived from an EMBL/GenBank/DDBJ whole genome shotgun (WGS) entry which is preliminary data.</text>
</comment>
<keyword evidence="2" id="KW-0812">Transmembrane</keyword>
<feature type="transmembrane region" description="Helical" evidence="2">
    <location>
        <begin position="58"/>
        <end position="79"/>
    </location>
</feature>
<evidence type="ECO:0000256" key="1">
    <source>
        <dbReference type="SAM" id="MobiDB-lite"/>
    </source>
</evidence>
<keyword evidence="2" id="KW-0472">Membrane</keyword>
<dbReference type="AlphaFoldDB" id="A0A8S9JED6"/>
<evidence type="ECO:0000256" key="2">
    <source>
        <dbReference type="SAM" id="Phobius"/>
    </source>
</evidence>
<dbReference type="Proteomes" id="UP000712281">
    <property type="component" value="Unassembled WGS sequence"/>
</dbReference>
<name>A0A8S9JED6_BRACR</name>
<proteinExistence type="predicted"/>
<accession>A0A8S9JED6</accession>
<dbReference type="Pfam" id="PF04749">
    <property type="entry name" value="PLAC8"/>
    <property type="match status" value="1"/>
</dbReference>
<dbReference type="EMBL" id="QGKW02001660">
    <property type="protein sequence ID" value="KAF2579627.1"/>
    <property type="molecule type" value="Genomic_DNA"/>
</dbReference>